<feature type="compositionally biased region" description="Polar residues" evidence="1">
    <location>
        <begin position="138"/>
        <end position="148"/>
    </location>
</feature>
<dbReference type="OrthoDB" id="10460724at2759"/>
<evidence type="ECO:0000313" key="3">
    <source>
        <dbReference type="Proteomes" id="UP000070501"/>
    </source>
</evidence>
<dbReference type="AlphaFoldDB" id="A0A136IKE8"/>
<organism evidence="2 3">
    <name type="scientific">Microdochium bolleyi</name>
    <dbReference type="NCBI Taxonomy" id="196109"/>
    <lineage>
        <taxon>Eukaryota</taxon>
        <taxon>Fungi</taxon>
        <taxon>Dikarya</taxon>
        <taxon>Ascomycota</taxon>
        <taxon>Pezizomycotina</taxon>
        <taxon>Sordariomycetes</taxon>
        <taxon>Xylariomycetidae</taxon>
        <taxon>Xylariales</taxon>
        <taxon>Microdochiaceae</taxon>
        <taxon>Microdochium</taxon>
    </lineage>
</organism>
<protein>
    <submittedName>
        <fullName evidence="2">Uncharacterized protein</fullName>
    </submittedName>
</protein>
<keyword evidence="3" id="KW-1185">Reference proteome</keyword>
<feature type="compositionally biased region" description="Basic and acidic residues" evidence="1">
    <location>
        <begin position="106"/>
        <end position="119"/>
    </location>
</feature>
<accession>A0A136IKE8</accession>
<reference evidence="3" key="1">
    <citation type="submission" date="2016-02" db="EMBL/GenBank/DDBJ databases">
        <title>Draft genome sequence of Microdochium bolleyi, a fungal endophyte of beachgrass.</title>
        <authorList>
            <consortium name="DOE Joint Genome Institute"/>
            <person name="David A.S."/>
            <person name="May G."/>
            <person name="Haridas S."/>
            <person name="Lim J."/>
            <person name="Wang M."/>
            <person name="Labutti K."/>
            <person name="Lipzen A."/>
            <person name="Barry K."/>
            <person name="Grigoriev I.V."/>
        </authorList>
    </citation>
    <scope>NUCLEOTIDE SEQUENCE [LARGE SCALE GENOMIC DNA]</scope>
    <source>
        <strain evidence="3">J235TASD1</strain>
    </source>
</reference>
<proteinExistence type="predicted"/>
<gene>
    <name evidence="2" type="ORF">Micbo1qcDRAFT_49166</name>
</gene>
<evidence type="ECO:0000313" key="2">
    <source>
        <dbReference type="EMBL" id="KXJ85395.1"/>
    </source>
</evidence>
<feature type="region of interest" description="Disordered" evidence="1">
    <location>
        <begin position="92"/>
        <end position="154"/>
    </location>
</feature>
<sequence length="154" mass="17404">MFPESAPASHMDNHAWSSVPEFRPQYRAPYFNPFHIDAYVYNAIQSVRATDALQNAPQNAEVMNKLNEIANQLEEFKFAMAELKFSVAELSRERQIPEVSKQQPKTRSDLVADPSKSDPRSSLLDRSSTPRAMEVDNSKTQGGKSQSLEFRRAG</sequence>
<dbReference type="EMBL" id="KQ964283">
    <property type="protein sequence ID" value="KXJ85395.1"/>
    <property type="molecule type" value="Genomic_DNA"/>
</dbReference>
<feature type="compositionally biased region" description="Low complexity" evidence="1">
    <location>
        <begin position="120"/>
        <end position="131"/>
    </location>
</feature>
<name>A0A136IKE8_9PEZI</name>
<evidence type="ECO:0000256" key="1">
    <source>
        <dbReference type="SAM" id="MobiDB-lite"/>
    </source>
</evidence>
<dbReference type="Proteomes" id="UP000070501">
    <property type="component" value="Unassembled WGS sequence"/>
</dbReference>
<dbReference type="InParanoid" id="A0A136IKE8"/>